<name>A0A2G9GDI4_9LAMI</name>
<evidence type="ECO:0000256" key="1">
    <source>
        <dbReference type="SAM" id="Phobius"/>
    </source>
</evidence>
<dbReference type="EMBL" id="NKXS01005546">
    <property type="protein sequence ID" value="PIN03354.1"/>
    <property type="molecule type" value="Genomic_DNA"/>
</dbReference>
<keyword evidence="1" id="KW-1133">Transmembrane helix</keyword>
<accession>A0A2G9GDI4</accession>
<proteinExistence type="predicted"/>
<evidence type="ECO:0000313" key="2">
    <source>
        <dbReference type="EMBL" id="PIN03354.1"/>
    </source>
</evidence>
<reference evidence="3" key="1">
    <citation type="journal article" date="2018" name="Gigascience">
        <title>Genome assembly of the Pink Ipe (Handroanthus impetiginosus, Bignoniaceae), a highly valued, ecologically keystone Neotropical timber forest tree.</title>
        <authorList>
            <person name="Silva-Junior O.B."/>
            <person name="Grattapaglia D."/>
            <person name="Novaes E."/>
            <person name="Collevatti R.G."/>
        </authorList>
    </citation>
    <scope>NUCLEOTIDE SEQUENCE [LARGE SCALE GENOMIC DNA]</scope>
    <source>
        <strain evidence="3">cv. UFG-1</strain>
    </source>
</reference>
<comment type="caution">
    <text evidence="2">The sequence shown here is derived from an EMBL/GenBank/DDBJ whole genome shotgun (WGS) entry which is preliminary data.</text>
</comment>
<gene>
    <name evidence="2" type="ORF">CDL12_24128</name>
</gene>
<keyword evidence="1" id="KW-0472">Membrane</keyword>
<sequence>MGFTFFNLFHLSFLYIGLLGHPKKKRKGKKNSPFYFILLFFSPKFLVCVCGSGSPMYEFYLKGFEKGKECGVTTKGETTTSENNFWSVFYLH</sequence>
<keyword evidence="3" id="KW-1185">Reference proteome</keyword>
<evidence type="ECO:0000313" key="3">
    <source>
        <dbReference type="Proteomes" id="UP000231279"/>
    </source>
</evidence>
<dbReference type="Proteomes" id="UP000231279">
    <property type="component" value="Unassembled WGS sequence"/>
</dbReference>
<keyword evidence="1" id="KW-0812">Transmembrane</keyword>
<feature type="transmembrane region" description="Helical" evidence="1">
    <location>
        <begin position="34"/>
        <end position="57"/>
    </location>
</feature>
<protein>
    <submittedName>
        <fullName evidence="2">Uncharacterized protein</fullName>
    </submittedName>
</protein>
<dbReference type="AlphaFoldDB" id="A0A2G9GDI4"/>
<feature type="transmembrane region" description="Helical" evidence="1">
    <location>
        <begin position="6"/>
        <end position="22"/>
    </location>
</feature>
<organism evidence="2 3">
    <name type="scientific">Handroanthus impetiginosus</name>
    <dbReference type="NCBI Taxonomy" id="429701"/>
    <lineage>
        <taxon>Eukaryota</taxon>
        <taxon>Viridiplantae</taxon>
        <taxon>Streptophyta</taxon>
        <taxon>Embryophyta</taxon>
        <taxon>Tracheophyta</taxon>
        <taxon>Spermatophyta</taxon>
        <taxon>Magnoliopsida</taxon>
        <taxon>eudicotyledons</taxon>
        <taxon>Gunneridae</taxon>
        <taxon>Pentapetalae</taxon>
        <taxon>asterids</taxon>
        <taxon>lamiids</taxon>
        <taxon>Lamiales</taxon>
        <taxon>Bignoniaceae</taxon>
        <taxon>Crescentiina</taxon>
        <taxon>Tabebuia alliance</taxon>
        <taxon>Handroanthus</taxon>
    </lineage>
</organism>